<keyword evidence="2" id="KW-1185">Reference proteome</keyword>
<dbReference type="EMBL" id="CP133616">
    <property type="protein sequence ID" value="WMV31042.1"/>
    <property type="molecule type" value="Genomic_DNA"/>
</dbReference>
<organism evidence="1 2">
    <name type="scientific">Solanum verrucosum</name>
    <dbReference type="NCBI Taxonomy" id="315347"/>
    <lineage>
        <taxon>Eukaryota</taxon>
        <taxon>Viridiplantae</taxon>
        <taxon>Streptophyta</taxon>
        <taxon>Embryophyta</taxon>
        <taxon>Tracheophyta</taxon>
        <taxon>Spermatophyta</taxon>
        <taxon>Magnoliopsida</taxon>
        <taxon>eudicotyledons</taxon>
        <taxon>Gunneridae</taxon>
        <taxon>Pentapetalae</taxon>
        <taxon>asterids</taxon>
        <taxon>lamiids</taxon>
        <taxon>Solanales</taxon>
        <taxon>Solanaceae</taxon>
        <taxon>Solanoideae</taxon>
        <taxon>Solaneae</taxon>
        <taxon>Solanum</taxon>
    </lineage>
</organism>
<name>A0AAF0TS98_SOLVR</name>
<evidence type="ECO:0000313" key="1">
    <source>
        <dbReference type="EMBL" id="WMV31042.1"/>
    </source>
</evidence>
<protein>
    <submittedName>
        <fullName evidence="1">Uncharacterized protein</fullName>
    </submittedName>
</protein>
<sequence length="206" mass="24016">INIKKNITLEDLSQQKLMILYFKTFEYILPYWKLNMAKSLENRCVTCICVWDVKKENAPKKYEGTLDAAKSLENGCNVPFNVWDVTEENIPKKYEGGSVFLRKLHIDDFYLSCIKLFNSRGLSVDRLKSQATQMFVQLIILNTTEALLPPHTDESKKVLAEDIGKDRLYAVDAYIMKKQKVLPHHEQLSRMFDMEAIKQWTEAFII</sequence>
<accession>A0AAF0TS98</accession>
<dbReference type="Proteomes" id="UP001234989">
    <property type="component" value="Chromosome 5"/>
</dbReference>
<evidence type="ECO:0000313" key="2">
    <source>
        <dbReference type="Proteomes" id="UP001234989"/>
    </source>
</evidence>
<dbReference type="PANTHER" id="PTHR36264">
    <property type="entry name" value="SET DOMAIN-CONTAINING PROTEIN"/>
    <property type="match status" value="1"/>
</dbReference>
<gene>
    <name evidence="1" type="ORF">MTR67_024427</name>
</gene>
<dbReference type="AlphaFoldDB" id="A0AAF0TS98"/>
<feature type="non-terminal residue" evidence="1">
    <location>
        <position position="1"/>
    </location>
</feature>
<reference evidence="1" key="1">
    <citation type="submission" date="2023-08" db="EMBL/GenBank/DDBJ databases">
        <title>A de novo genome assembly of Solanum verrucosum Schlechtendal, a Mexican diploid species geographically isolated from the other diploid A-genome species in potato relatives.</title>
        <authorList>
            <person name="Hosaka K."/>
        </authorList>
    </citation>
    <scope>NUCLEOTIDE SEQUENCE</scope>
    <source>
        <tissue evidence="1">Young leaves</tissue>
    </source>
</reference>
<proteinExistence type="predicted"/>
<dbReference type="PANTHER" id="PTHR36264:SF2">
    <property type="entry name" value="TF-B3 DOMAIN-CONTAINING PROTEIN"/>
    <property type="match status" value="1"/>
</dbReference>